<keyword evidence="1" id="KW-0812">Transmembrane</keyword>
<name>A0A109MWX1_9BACI</name>
<feature type="transmembrane region" description="Helical" evidence="1">
    <location>
        <begin position="70"/>
        <end position="87"/>
    </location>
</feature>
<feature type="transmembrane region" description="Helical" evidence="1">
    <location>
        <begin position="7"/>
        <end position="29"/>
    </location>
</feature>
<reference evidence="2 3" key="1">
    <citation type="submission" date="2015-11" db="EMBL/GenBank/DDBJ databases">
        <title>Genome Sequence of Bacillus simplex strain VanAntwerpen2.</title>
        <authorList>
            <person name="Couger M.B."/>
        </authorList>
    </citation>
    <scope>NUCLEOTIDE SEQUENCE [LARGE SCALE GENOMIC DNA]</scope>
    <source>
        <strain evidence="2 3">VanAntwerpen02</strain>
    </source>
</reference>
<keyword evidence="3" id="KW-1185">Reference proteome</keyword>
<organism evidence="2 3">
    <name type="scientific">Peribacillus simplex</name>
    <dbReference type="NCBI Taxonomy" id="1478"/>
    <lineage>
        <taxon>Bacteria</taxon>
        <taxon>Bacillati</taxon>
        <taxon>Bacillota</taxon>
        <taxon>Bacilli</taxon>
        <taxon>Bacillales</taxon>
        <taxon>Bacillaceae</taxon>
        <taxon>Peribacillus</taxon>
    </lineage>
</organism>
<feature type="transmembrane region" description="Helical" evidence="1">
    <location>
        <begin position="99"/>
        <end position="117"/>
    </location>
</feature>
<dbReference type="EMBL" id="LNNH01000027">
    <property type="protein sequence ID" value="KWW17556.1"/>
    <property type="molecule type" value="Genomic_DNA"/>
</dbReference>
<evidence type="ECO:0000256" key="1">
    <source>
        <dbReference type="SAM" id="Phobius"/>
    </source>
</evidence>
<keyword evidence="1" id="KW-1133">Transmembrane helix</keyword>
<gene>
    <name evidence="2" type="ORF">AS888_21260</name>
</gene>
<dbReference type="Proteomes" id="UP000064189">
    <property type="component" value="Unassembled WGS sequence"/>
</dbReference>
<proteinExistence type="predicted"/>
<sequence>MELTINYFTQMIIAAFFFMLFSFCAWYEGSEILDNSWEWKHSTYFSDHVIDADDISDLDHFVYAAKFRPLFPVLMILTASYIIMLTGHRLFKKSITKKAVFLSGFGALFLFASGIVSNSPTIGGGIFQAIFLIGGMLLILAAALCYFWLPKGFKTER</sequence>
<dbReference type="AlphaFoldDB" id="A0A109MWX1"/>
<keyword evidence="1" id="KW-0472">Membrane</keyword>
<evidence type="ECO:0000313" key="2">
    <source>
        <dbReference type="EMBL" id="KWW17556.1"/>
    </source>
</evidence>
<dbReference type="InterPro" id="IPR025440">
    <property type="entry name" value="DUF4306"/>
</dbReference>
<feature type="transmembrane region" description="Helical" evidence="1">
    <location>
        <begin position="129"/>
        <end position="149"/>
    </location>
</feature>
<comment type="caution">
    <text evidence="2">The sequence shown here is derived from an EMBL/GenBank/DDBJ whole genome shotgun (WGS) entry which is preliminary data.</text>
</comment>
<evidence type="ECO:0000313" key="3">
    <source>
        <dbReference type="Proteomes" id="UP000064189"/>
    </source>
</evidence>
<evidence type="ECO:0008006" key="4">
    <source>
        <dbReference type="Google" id="ProtNLM"/>
    </source>
</evidence>
<accession>A0A109MWX1</accession>
<protein>
    <recommendedName>
        <fullName evidence="4">DUF4306 domain-containing protein</fullName>
    </recommendedName>
</protein>
<dbReference type="Pfam" id="PF14154">
    <property type="entry name" value="DUF4306"/>
    <property type="match status" value="1"/>
</dbReference>